<dbReference type="CDD" id="cd17247">
    <property type="entry name" value="RMtype1_S_Eco2747I-TRD2-CR2_like"/>
    <property type="match status" value="1"/>
</dbReference>
<keyword evidence="6" id="KW-0540">Nuclease</keyword>
<keyword evidence="7" id="KW-1185">Reference proteome</keyword>
<comment type="similarity">
    <text evidence="1">Belongs to the type-I restriction system S methylase family.</text>
</comment>
<organism evidence="6 7">
    <name type="scientific">Parahaliea mediterranea</name>
    <dbReference type="NCBI Taxonomy" id="651086"/>
    <lineage>
        <taxon>Bacteria</taxon>
        <taxon>Pseudomonadati</taxon>
        <taxon>Pseudomonadota</taxon>
        <taxon>Gammaproteobacteria</taxon>
        <taxon>Cellvibrionales</taxon>
        <taxon>Halieaceae</taxon>
        <taxon>Parahaliea</taxon>
    </lineage>
</organism>
<proteinExistence type="inferred from homology"/>
<dbReference type="InterPro" id="IPR051212">
    <property type="entry name" value="Type-I_RE_S_subunit"/>
</dbReference>
<dbReference type="RefSeq" id="WP_206559313.1">
    <property type="nucleotide sequence ID" value="NZ_JAFKCZ010000003.1"/>
</dbReference>
<sequence length="439" mass="49462">MSEEVESKIENWVPPTPEVPEYWEIPDFDSLIDSISTNGIKIPQKSYLKEGSFPIVDQGQGLIGGFTDDESKVLRNSGEVVVFGDHTRCFKLINFDFAPGADGVKILKPGNNLDCRFIYYALTALKLPNRGYSRHYSFLRKSKIPLPPLNEQKRIVEKIEELFSEIDKGVESLKTAREQLNLYRQAILKHAFEGKLTADWREGFQISPDSWGIVRVKDVAVVGTGATPKRGQKKYYENGTHPWITSGALNSEFVTEHSELITDAALKETNCKLYKPGTILVAMYGEGKTRGKSAVLKIEAATNQACAAITIKSENVLRDYLWSYFKYNYENIRLQSSGGVQPNLNLTHIKNIRVPLPSLAEQRVIVEEVDRQISKVKKTQMEIDLSLLRLNKLRQSILKKAFSGKLVAQDPNDEPASVLLDRIQTEKEKNSKKKKGKAA</sequence>
<dbReference type="GO" id="GO:0003677">
    <property type="term" value="F:DNA binding"/>
    <property type="evidence" value="ECO:0007669"/>
    <property type="project" value="UniProtKB-KW"/>
</dbReference>
<reference evidence="6" key="1">
    <citation type="submission" date="2021-02" db="EMBL/GenBank/DDBJ databases">
        <title>PHA producing bacteria isolated from coastal sediment in Guangdong, Shenzhen.</title>
        <authorList>
            <person name="Zheng W."/>
            <person name="Yu S."/>
            <person name="Huang Y."/>
        </authorList>
    </citation>
    <scope>NUCLEOTIDE SEQUENCE</scope>
    <source>
        <strain evidence="6">TN14-10</strain>
    </source>
</reference>
<dbReference type="SUPFAM" id="SSF116734">
    <property type="entry name" value="DNA methylase specificity domain"/>
    <property type="match status" value="2"/>
</dbReference>
<keyword evidence="6" id="KW-0378">Hydrolase</keyword>
<dbReference type="GO" id="GO:0004519">
    <property type="term" value="F:endonuclease activity"/>
    <property type="evidence" value="ECO:0007669"/>
    <property type="project" value="UniProtKB-KW"/>
</dbReference>
<dbReference type="InterPro" id="IPR000055">
    <property type="entry name" value="Restrct_endonuc_typeI_TRD"/>
</dbReference>
<comment type="caution">
    <text evidence="6">The sequence shown here is derived from an EMBL/GenBank/DDBJ whole genome shotgun (WGS) entry which is preliminary data.</text>
</comment>
<evidence type="ECO:0000256" key="1">
    <source>
        <dbReference type="ARBA" id="ARBA00010923"/>
    </source>
</evidence>
<dbReference type="AlphaFoldDB" id="A0A939DD45"/>
<gene>
    <name evidence="6" type="ORF">JYP50_04685</name>
</gene>
<dbReference type="GO" id="GO:0009307">
    <property type="term" value="P:DNA restriction-modification system"/>
    <property type="evidence" value="ECO:0007669"/>
    <property type="project" value="UniProtKB-KW"/>
</dbReference>
<name>A0A939DD45_9GAMM</name>
<evidence type="ECO:0000259" key="5">
    <source>
        <dbReference type="Pfam" id="PF01420"/>
    </source>
</evidence>
<feature type="domain" description="Type I restriction modification DNA specificity" evidence="5">
    <location>
        <begin position="31"/>
        <end position="168"/>
    </location>
</feature>
<dbReference type="EMBL" id="JAFKCZ010000003">
    <property type="protein sequence ID" value="MBN7795874.1"/>
    <property type="molecule type" value="Genomic_DNA"/>
</dbReference>
<protein>
    <submittedName>
        <fullName evidence="6">Restriction endonuclease subunit S</fullName>
    </submittedName>
</protein>
<feature type="compositionally biased region" description="Basic residues" evidence="4">
    <location>
        <begin position="430"/>
        <end position="439"/>
    </location>
</feature>
<keyword evidence="6" id="KW-0255">Endonuclease</keyword>
<dbReference type="PANTHER" id="PTHR43140">
    <property type="entry name" value="TYPE-1 RESTRICTION ENZYME ECOKI SPECIFICITY PROTEIN"/>
    <property type="match status" value="1"/>
</dbReference>
<dbReference type="PANTHER" id="PTHR43140:SF1">
    <property type="entry name" value="TYPE I RESTRICTION ENZYME ECOKI SPECIFICITY SUBUNIT"/>
    <property type="match status" value="1"/>
</dbReference>
<dbReference type="InterPro" id="IPR044946">
    <property type="entry name" value="Restrct_endonuc_typeI_TRD_sf"/>
</dbReference>
<feature type="region of interest" description="Disordered" evidence="4">
    <location>
        <begin position="417"/>
        <end position="439"/>
    </location>
</feature>
<evidence type="ECO:0000256" key="3">
    <source>
        <dbReference type="ARBA" id="ARBA00023125"/>
    </source>
</evidence>
<accession>A0A939DD45</accession>
<dbReference type="Pfam" id="PF01420">
    <property type="entry name" value="Methylase_S"/>
    <property type="match status" value="2"/>
</dbReference>
<dbReference type="Proteomes" id="UP000664303">
    <property type="component" value="Unassembled WGS sequence"/>
</dbReference>
<evidence type="ECO:0000256" key="4">
    <source>
        <dbReference type="SAM" id="MobiDB-lite"/>
    </source>
</evidence>
<dbReference type="Gene3D" id="3.90.220.20">
    <property type="entry name" value="DNA methylase specificity domains"/>
    <property type="match status" value="2"/>
</dbReference>
<feature type="domain" description="Type I restriction modification DNA specificity" evidence="5">
    <location>
        <begin position="208"/>
        <end position="374"/>
    </location>
</feature>
<evidence type="ECO:0000313" key="7">
    <source>
        <dbReference type="Proteomes" id="UP000664303"/>
    </source>
</evidence>
<keyword evidence="2" id="KW-0680">Restriction system</keyword>
<keyword evidence="3" id="KW-0238">DNA-binding</keyword>
<evidence type="ECO:0000313" key="6">
    <source>
        <dbReference type="EMBL" id="MBN7795874.1"/>
    </source>
</evidence>
<evidence type="ECO:0000256" key="2">
    <source>
        <dbReference type="ARBA" id="ARBA00022747"/>
    </source>
</evidence>